<accession>A0A0C3BIR2</accession>
<sequence>MRGMRSSFFQYAAHVPPVIRQIKGRYILSRMPQPLSNVINKYIGVTYHPRLKDEFLPCEASAQSQIAIKNILGAVPLLSRLSSRTLVSPFLES</sequence>
<dbReference type="AlphaFoldDB" id="A0A0C3BIR2"/>
<dbReference type="EMBL" id="KN833027">
    <property type="protein sequence ID" value="KIM77242.1"/>
    <property type="molecule type" value="Genomic_DNA"/>
</dbReference>
<name>A0A0C3BIR2_PILCF</name>
<evidence type="ECO:0000313" key="1">
    <source>
        <dbReference type="EMBL" id="KIM77242.1"/>
    </source>
</evidence>
<evidence type="ECO:0000313" key="2">
    <source>
        <dbReference type="Proteomes" id="UP000054166"/>
    </source>
</evidence>
<gene>
    <name evidence="1" type="ORF">PILCRDRAFT_825588</name>
</gene>
<keyword evidence="2" id="KW-1185">Reference proteome</keyword>
<reference evidence="1 2" key="1">
    <citation type="submission" date="2014-04" db="EMBL/GenBank/DDBJ databases">
        <authorList>
            <consortium name="DOE Joint Genome Institute"/>
            <person name="Kuo A."/>
            <person name="Tarkka M."/>
            <person name="Buscot F."/>
            <person name="Kohler A."/>
            <person name="Nagy L.G."/>
            <person name="Floudas D."/>
            <person name="Copeland A."/>
            <person name="Barry K.W."/>
            <person name="Cichocki N."/>
            <person name="Veneault-Fourrey C."/>
            <person name="LaButti K."/>
            <person name="Lindquist E.A."/>
            <person name="Lipzen A."/>
            <person name="Lundell T."/>
            <person name="Morin E."/>
            <person name="Murat C."/>
            <person name="Sun H."/>
            <person name="Tunlid A."/>
            <person name="Henrissat B."/>
            <person name="Grigoriev I.V."/>
            <person name="Hibbett D.S."/>
            <person name="Martin F."/>
            <person name="Nordberg H.P."/>
            <person name="Cantor M.N."/>
            <person name="Hua S.X."/>
        </authorList>
    </citation>
    <scope>NUCLEOTIDE SEQUENCE [LARGE SCALE GENOMIC DNA]</scope>
    <source>
        <strain evidence="1 2">F 1598</strain>
    </source>
</reference>
<proteinExistence type="predicted"/>
<dbReference type="Proteomes" id="UP000054166">
    <property type="component" value="Unassembled WGS sequence"/>
</dbReference>
<reference evidence="2" key="2">
    <citation type="submission" date="2015-01" db="EMBL/GenBank/DDBJ databases">
        <title>Evolutionary Origins and Diversification of the Mycorrhizal Mutualists.</title>
        <authorList>
            <consortium name="DOE Joint Genome Institute"/>
            <consortium name="Mycorrhizal Genomics Consortium"/>
            <person name="Kohler A."/>
            <person name="Kuo A."/>
            <person name="Nagy L.G."/>
            <person name="Floudas D."/>
            <person name="Copeland A."/>
            <person name="Barry K.W."/>
            <person name="Cichocki N."/>
            <person name="Veneault-Fourrey C."/>
            <person name="LaButti K."/>
            <person name="Lindquist E.A."/>
            <person name="Lipzen A."/>
            <person name="Lundell T."/>
            <person name="Morin E."/>
            <person name="Murat C."/>
            <person name="Riley R."/>
            <person name="Ohm R."/>
            <person name="Sun H."/>
            <person name="Tunlid A."/>
            <person name="Henrissat B."/>
            <person name="Grigoriev I.V."/>
            <person name="Hibbett D.S."/>
            <person name="Martin F."/>
        </authorList>
    </citation>
    <scope>NUCLEOTIDE SEQUENCE [LARGE SCALE GENOMIC DNA]</scope>
    <source>
        <strain evidence="2">F 1598</strain>
    </source>
</reference>
<dbReference type="HOGENOM" id="CLU_2400470_0_0_1"/>
<organism evidence="1 2">
    <name type="scientific">Piloderma croceum (strain F 1598)</name>
    <dbReference type="NCBI Taxonomy" id="765440"/>
    <lineage>
        <taxon>Eukaryota</taxon>
        <taxon>Fungi</taxon>
        <taxon>Dikarya</taxon>
        <taxon>Basidiomycota</taxon>
        <taxon>Agaricomycotina</taxon>
        <taxon>Agaricomycetes</taxon>
        <taxon>Agaricomycetidae</taxon>
        <taxon>Atheliales</taxon>
        <taxon>Atheliaceae</taxon>
        <taxon>Piloderma</taxon>
    </lineage>
</organism>
<dbReference type="InParanoid" id="A0A0C3BIR2"/>
<protein>
    <submittedName>
        <fullName evidence="1">Uncharacterized protein</fullName>
    </submittedName>
</protein>